<dbReference type="InterPro" id="IPR021005">
    <property type="entry name" value="Znf_CGNR"/>
</dbReference>
<dbReference type="InterPro" id="IPR023286">
    <property type="entry name" value="ABATE_dom_sf"/>
</dbReference>
<dbReference type="Proteomes" id="UP000181951">
    <property type="component" value="Unassembled WGS sequence"/>
</dbReference>
<evidence type="ECO:0000313" key="3">
    <source>
        <dbReference type="Proteomes" id="UP000181951"/>
    </source>
</evidence>
<dbReference type="Pfam" id="PF11706">
    <property type="entry name" value="zf-CGNR"/>
    <property type="match status" value="1"/>
</dbReference>
<keyword evidence="3" id="KW-1185">Reference proteome</keyword>
<name>A0A1H8HU20_9ACTN</name>
<dbReference type="Pfam" id="PF07336">
    <property type="entry name" value="ABATE"/>
    <property type="match status" value="1"/>
</dbReference>
<dbReference type="InterPro" id="IPR010852">
    <property type="entry name" value="ABATE"/>
</dbReference>
<dbReference type="STRING" id="310780.SAMN05216267_100746"/>
<accession>A0A1H8HU20</accession>
<dbReference type="AlphaFoldDB" id="A0A1H8HU20"/>
<dbReference type="SUPFAM" id="SSF160904">
    <property type="entry name" value="Jann2411-like"/>
    <property type="match status" value="1"/>
</dbReference>
<organism evidence="2 3">
    <name type="scientific">Actinacidiphila rubida</name>
    <dbReference type="NCBI Taxonomy" id="310780"/>
    <lineage>
        <taxon>Bacteria</taxon>
        <taxon>Bacillati</taxon>
        <taxon>Actinomycetota</taxon>
        <taxon>Actinomycetes</taxon>
        <taxon>Kitasatosporales</taxon>
        <taxon>Streptomycetaceae</taxon>
        <taxon>Actinacidiphila</taxon>
    </lineage>
</organism>
<evidence type="ECO:0000313" key="2">
    <source>
        <dbReference type="EMBL" id="SEN59485.1"/>
    </source>
</evidence>
<dbReference type="OrthoDB" id="123307at2"/>
<dbReference type="PANTHER" id="PTHR35525">
    <property type="entry name" value="BLL6575 PROTEIN"/>
    <property type="match status" value="1"/>
</dbReference>
<dbReference type="Gene3D" id="1.10.3300.10">
    <property type="entry name" value="Jann2411-like domain"/>
    <property type="match status" value="1"/>
</dbReference>
<protein>
    <submittedName>
        <fullName evidence="2">CGNR zinc finger domain-containing protein</fullName>
    </submittedName>
</protein>
<sequence>MGELRFDCGRLCLNLVATRAGRPPAERLGGRAGLREWLAGAALVPRGEPLDVGDGWPAAFTTLRATLERLLTAQLRGEPPAAADVDALNAAARGTPVAPTAVRQDDGTLARVLATPPTCDALLATVARDAVDLFTDPIDRARLRACEGEDCTVVYLDTSRGRRRRWCSSEVCGNRERVARHRRRAAPPAVQG</sequence>
<evidence type="ECO:0000259" key="1">
    <source>
        <dbReference type="Pfam" id="PF11706"/>
    </source>
</evidence>
<reference evidence="2 3" key="1">
    <citation type="submission" date="2016-10" db="EMBL/GenBank/DDBJ databases">
        <authorList>
            <person name="de Groot N.N."/>
        </authorList>
    </citation>
    <scope>NUCLEOTIDE SEQUENCE [LARGE SCALE GENOMIC DNA]</scope>
    <source>
        <strain evidence="2 3">CGMCC 4.2026</strain>
    </source>
</reference>
<dbReference type="PANTHER" id="PTHR35525:SF3">
    <property type="entry name" value="BLL6575 PROTEIN"/>
    <property type="match status" value="1"/>
</dbReference>
<feature type="domain" description="Zinc finger CGNR" evidence="1">
    <location>
        <begin position="142"/>
        <end position="184"/>
    </location>
</feature>
<proteinExistence type="predicted"/>
<dbReference type="EMBL" id="FODD01000007">
    <property type="protein sequence ID" value="SEN59485.1"/>
    <property type="molecule type" value="Genomic_DNA"/>
</dbReference>
<gene>
    <name evidence="2" type="ORF">SAMN05216267_100746</name>
</gene>
<dbReference type="RefSeq" id="WP_075016573.1">
    <property type="nucleotide sequence ID" value="NZ_FODD01000007.1"/>
</dbReference>